<keyword evidence="2" id="KW-1185">Reference proteome</keyword>
<comment type="caution">
    <text evidence="1">The sequence shown here is derived from an EMBL/GenBank/DDBJ whole genome shotgun (WGS) entry which is preliminary data.</text>
</comment>
<dbReference type="EMBL" id="JBFXLQ010000001">
    <property type="protein sequence ID" value="KAL2872592.1"/>
    <property type="molecule type" value="Genomic_DNA"/>
</dbReference>
<sequence length="237" mass="27251">MSTSLDLCEQIPLAVRGRHETWNFIRNFASSWVTPLEEADGYSESVLSATEERLGISLPAALKEAYALFGCRSDLTRNQEYLLEPTALYIDHNALIFRHENQGAALWGIRLADLQHPDPPVYHSWCEVGNVMGEWELWLGRFSLACLDLILWESLYDNRMPTEYRDSDDKDLALVEQLYSELPSFEGNDSYTPFGVRWFTGPDLLLCYTGVDLRVRTRTREALCSIRESLPGDWLYE</sequence>
<dbReference type="RefSeq" id="XP_070891570.1">
    <property type="nucleotide sequence ID" value="XM_071027716.1"/>
</dbReference>
<dbReference type="GeneID" id="98142788"/>
<gene>
    <name evidence="1" type="ORF">BJX67DRAFT_339897</name>
</gene>
<reference evidence="1 2" key="1">
    <citation type="submission" date="2024-07" db="EMBL/GenBank/DDBJ databases">
        <title>Section-level genome sequencing and comparative genomics of Aspergillus sections Usti and Cavernicolus.</title>
        <authorList>
            <consortium name="Lawrence Berkeley National Laboratory"/>
            <person name="Nybo J.L."/>
            <person name="Vesth T.C."/>
            <person name="Theobald S."/>
            <person name="Frisvad J.C."/>
            <person name="Larsen T.O."/>
            <person name="Kjaerboelling I."/>
            <person name="Rothschild-Mancinelli K."/>
            <person name="Lyhne E.K."/>
            <person name="Kogle M.E."/>
            <person name="Barry K."/>
            <person name="Clum A."/>
            <person name="Na H."/>
            <person name="Ledsgaard L."/>
            <person name="Lin J."/>
            <person name="Lipzen A."/>
            <person name="Kuo A."/>
            <person name="Riley R."/>
            <person name="Mondo S."/>
            <person name="Labutti K."/>
            <person name="Haridas S."/>
            <person name="Pangalinan J."/>
            <person name="Salamov A.A."/>
            <person name="Simmons B.A."/>
            <person name="Magnuson J.K."/>
            <person name="Chen J."/>
            <person name="Drula E."/>
            <person name="Henrissat B."/>
            <person name="Wiebenga A."/>
            <person name="Lubbers R.J."/>
            <person name="Gomes A.C."/>
            <person name="Macurrencykelacurrency M.R."/>
            <person name="Stajich J."/>
            <person name="Grigoriev I.V."/>
            <person name="Mortensen U.H."/>
            <person name="De Vries R.P."/>
            <person name="Baker S.E."/>
            <person name="Andersen M.R."/>
        </authorList>
    </citation>
    <scope>NUCLEOTIDE SEQUENCE [LARGE SCALE GENOMIC DNA]</scope>
    <source>
        <strain evidence="1 2">CBS 449.75</strain>
    </source>
</reference>
<evidence type="ECO:0008006" key="3">
    <source>
        <dbReference type="Google" id="ProtNLM"/>
    </source>
</evidence>
<protein>
    <recommendedName>
        <fullName evidence="3">Knr4/Smi1-like domain-containing protein</fullName>
    </recommendedName>
</protein>
<proteinExistence type="predicted"/>
<accession>A0ABR4M7N7</accession>
<evidence type="ECO:0000313" key="1">
    <source>
        <dbReference type="EMBL" id="KAL2872592.1"/>
    </source>
</evidence>
<evidence type="ECO:0000313" key="2">
    <source>
        <dbReference type="Proteomes" id="UP001610432"/>
    </source>
</evidence>
<name>A0ABR4M7N7_9EURO</name>
<organism evidence="1 2">
    <name type="scientific">Aspergillus lucknowensis</name>
    <dbReference type="NCBI Taxonomy" id="176173"/>
    <lineage>
        <taxon>Eukaryota</taxon>
        <taxon>Fungi</taxon>
        <taxon>Dikarya</taxon>
        <taxon>Ascomycota</taxon>
        <taxon>Pezizomycotina</taxon>
        <taxon>Eurotiomycetes</taxon>
        <taxon>Eurotiomycetidae</taxon>
        <taxon>Eurotiales</taxon>
        <taxon>Aspergillaceae</taxon>
        <taxon>Aspergillus</taxon>
        <taxon>Aspergillus subgen. Nidulantes</taxon>
    </lineage>
</organism>
<dbReference type="Proteomes" id="UP001610432">
    <property type="component" value="Unassembled WGS sequence"/>
</dbReference>